<dbReference type="HOGENOM" id="CLU_000022_45_5_11"/>
<dbReference type="InterPro" id="IPR042099">
    <property type="entry name" value="ANL_N_sf"/>
</dbReference>
<name>A0A0F7CNW1_9ACTN</name>
<protein>
    <submittedName>
        <fullName evidence="4">Acyl-CoA synthetase</fullName>
    </submittedName>
</protein>
<dbReference type="STRING" id="408015.SXIM_22170"/>
<sequence>MTPPQDPHAPPPAVIRPRLRRAHGAVVEASLPALVPAVEQGSLADIPFVNAQQAPDAVAFSRKHRDGTWYDVTCAEFAGEVLAVAKGLIAHGLAPGDRLAIMSRTRYEWTLLDFAAWAAGLITVPVHPTATARQVSWILRDAGARACAVEGVEEARTLTAIRAELPHLEHLWQLTAIHGSESSAIGQISAAGRALPHSAVGERRRLLTPGHIATLTHTSGTAALPQGCVLTHAHLFTRIDNAIELLYPIHRSLTDRPAATLLTLPLAHALGRTVALGCVRARIRLGHAPGDALPDLAGFRPSFLVATPQLLERVHHATRTAAEEAGRGAAFDRGAALARRIGAAVRAEQHGTGDGPGLSLRAGRSLYEPTVYRRVREALGGEVRFVISGGAPLSDSLATFYEGAGIPVHEAYGLTETAATAVLAPPHAPRLGTVGWPLPGTAVRIADDGEILLRGGQICSGYWDSRTRSIRPVTGNGGWLPTGDLGTLDDDGYLTVDGRKQDLITTADGGRFVPGPLERAVRADPLIGHCVVVGDRRPYLTALLTLDPEGLTQWLRAAGRRPAAAERMAEDPELLRHIQRVVEDAGRIQRFRLLPRPFTVASGYLTPAGTLRRAAVLRDHPREIEALYERRQR</sequence>
<evidence type="ECO:0000256" key="1">
    <source>
        <dbReference type="ARBA" id="ARBA00022741"/>
    </source>
</evidence>
<feature type="domain" description="AMP-dependent synthetase/ligase" evidence="3">
    <location>
        <begin position="50"/>
        <end position="463"/>
    </location>
</feature>
<dbReference type="KEGG" id="sxi:SXIM_22170"/>
<organism evidence="4 5">
    <name type="scientific">Streptomyces xiamenensis</name>
    <dbReference type="NCBI Taxonomy" id="408015"/>
    <lineage>
        <taxon>Bacteria</taxon>
        <taxon>Bacillati</taxon>
        <taxon>Actinomycetota</taxon>
        <taxon>Actinomycetes</taxon>
        <taxon>Kitasatosporales</taxon>
        <taxon>Streptomycetaceae</taxon>
        <taxon>Streptomyces</taxon>
    </lineage>
</organism>
<dbReference type="EMBL" id="CP009922">
    <property type="protein sequence ID" value="AKG43601.1"/>
    <property type="molecule type" value="Genomic_DNA"/>
</dbReference>
<dbReference type="CDD" id="cd05907">
    <property type="entry name" value="VL_LC_FACS_like"/>
    <property type="match status" value="1"/>
</dbReference>
<dbReference type="Gene3D" id="3.40.50.12780">
    <property type="entry name" value="N-terminal domain of ligase-like"/>
    <property type="match status" value="1"/>
</dbReference>
<dbReference type="Proteomes" id="UP000034034">
    <property type="component" value="Chromosome"/>
</dbReference>
<dbReference type="Pfam" id="PF00501">
    <property type="entry name" value="AMP-binding"/>
    <property type="match status" value="1"/>
</dbReference>
<keyword evidence="5" id="KW-1185">Reference proteome</keyword>
<dbReference type="PANTHER" id="PTHR43272:SF33">
    <property type="entry name" value="AMP-BINDING DOMAIN-CONTAINING PROTEIN-RELATED"/>
    <property type="match status" value="1"/>
</dbReference>
<dbReference type="AlphaFoldDB" id="A0A0F7CNW1"/>
<evidence type="ECO:0000256" key="2">
    <source>
        <dbReference type="ARBA" id="ARBA00022840"/>
    </source>
</evidence>
<keyword evidence="2" id="KW-0067">ATP-binding</keyword>
<dbReference type="GO" id="GO:0005524">
    <property type="term" value="F:ATP binding"/>
    <property type="evidence" value="ECO:0007669"/>
    <property type="project" value="UniProtKB-KW"/>
</dbReference>
<dbReference type="SUPFAM" id="SSF56801">
    <property type="entry name" value="Acetyl-CoA synthetase-like"/>
    <property type="match status" value="1"/>
</dbReference>
<dbReference type="RefSeq" id="WP_030736637.1">
    <property type="nucleotide sequence ID" value="NZ_CP009922.3"/>
</dbReference>
<dbReference type="GO" id="GO:0016020">
    <property type="term" value="C:membrane"/>
    <property type="evidence" value="ECO:0007669"/>
    <property type="project" value="TreeGrafter"/>
</dbReference>
<evidence type="ECO:0000313" key="4">
    <source>
        <dbReference type="EMBL" id="AKG43601.1"/>
    </source>
</evidence>
<reference evidence="4" key="1">
    <citation type="submission" date="2019-08" db="EMBL/GenBank/DDBJ databases">
        <title>Complete genome sequence of a mangrove-derived Streptomyces xiamenensis.</title>
        <authorList>
            <person name="Xu J."/>
        </authorList>
    </citation>
    <scope>NUCLEOTIDE SEQUENCE</scope>
    <source>
        <strain evidence="4">318</strain>
    </source>
</reference>
<proteinExistence type="predicted"/>
<dbReference type="InterPro" id="IPR000873">
    <property type="entry name" value="AMP-dep_synth/lig_dom"/>
</dbReference>
<dbReference type="GO" id="GO:0004467">
    <property type="term" value="F:long-chain fatty acid-CoA ligase activity"/>
    <property type="evidence" value="ECO:0007669"/>
    <property type="project" value="TreeGrafter"/>
</dbReference>
<keyword evidence="1" id="KW-0547">Nucleotide-binding</keyword>
<accession>A0A0F7CNW1</accession>
<gene>
    <name evidence="4" type="ORF">SXIM_22170</name>
</gene>
<dbReference type="Pfam" id="PF23562">
    <property type="entry name" value="AMP-binding_C_3"/>
    <property type="match status" value="1"/>
</dbReference>
<evidence type="ECO:0000313" key="5">
    <source>
        <dbReference type="Proteomes" id="UP000034034"/>
    </source>
</evidence>
<dbReference type="PATRIC" id="fig|408015.6.peg.2250"/>
<dbReference type="PANTHER" id="PTHR43272">
    <property type="entry name" value="LONG-CHAIN-FATTY-ACID--COA LIGASE"/>
    <property type="match status" value="1"/>
</dbReference>
<evidence type="ECO:0000259" key="3">
    <source>
        <dbReference type="Pfam" id="PF00501"/>
    </source>
</evidence>